<dbReference type="EMBL" id="CAXAJV020001287">
    <property type="protein sequence ID" value="CAL7936432.1"/>
    <property type="molecule type" value="Genomic_DNA"/>
</dbReference>
<keyword evidence="2" id="KW-1185">Reference proteome</keyword>
<evidence type="ECO:0000313" key="1">
    <source>
        <dbReference type="EMBL" id="CAL7936432.1"/>
    </source>
</evidence>
<dbReference type="Proteomes" id="UP001642520">
    <property type="component" value="Unassembled WGS sequence"/>
</dbReference>
<comment type="caution">
    <text evidence="1">The sequence shown here is derived from an EMBL/GenBank/DDBJ whole genome shotgun (WGS) entry which is preliminary data.</text>
</comment>
<proteinExistence type="predicted"/>
<sequence>MLFEVEDETRDFVTVYTKDFQPRKVDRRKEYRPELAYPLPLNILNGPFKKCLNTRRKNASLPLNEQTEDPQQTLNRIREEHTHLRQFLPEVLPDEDLIERKENEINETVYQLDYSKDGYSSRVEIYGRKKDVCLPEDWVLSETIQKKSYRNPWKIVTEDLLRAKRAPKPPDNIVPNEKERAILRIRTGDSEYDVTIEATGNRVIKERLHGPPLPIEPQIYTKGPDSPLSECSEILADKKFVLPNNIF</sequence>
<evidence type="ECO:0000313" key="2">
    <source>
        <dbReference type="Proteomes" id="UP001642520"/>
    </source>
</evidence>
<gene>
    <name evidence="1" type="ORF">XYLVIOL_LOCUS2157</name>
</gene>
<reference evidence="1 2" key="1">
    <citation type="submission" date="2024-08" db="EMBL/GenBank/DDBJ databases">
        <authorList>
            <person name="Will J Nash"/>
            <person name="Angela Man"/>
            <person name="Seanna McTaggart"/>
            <person name="Kendall Baker"/>
            <person name="Tom Barker"/>
            <person name="Leah Catchpole"/>
            <person name="Alex Durrant"/>
            <person name="Karim Gharbi"/>
            <person name="Naomi Irish"/>
            <person name="Gemy Kaithakottil"/>
            <person name="Debby Ku"/>
            <person name="Aaliyah Providence"/>
            <person name="Felix Shaw"/>
            <person name="David Swarbreck"/>
            <person name="Chris Watkins"/>
            <person name="Ann M. McCartney"/>
            <person name="Giulio Formenti"/>
            <person name="Alice Mouton"/>
            <person name="Noel Vella"/>
            <person name="Bjorn M von Reumont"/>
            <person name="Adriana Vella"/>
            <person name="Wilfried Haerty"/>
        </authorList>
    </citation>
    <scope>NUCLEOTIDE SEQUENCE [LARGE SCALE GENOMIC DNA]</scope>
</reference>
<name>A0ABP1N639_XYLVO</name>
<accession>A0ABP1N639</accession>
<protein>
    <submittedName>
        <fullName evidence="1">Uncharacterized protein</fullName>
    </submittedName>
</protein>
<organism evidence="1 2">
    <name type="scientific">Xylocopa violacea</name>
    <name type="common">Violet carpenter bee</name>
    <name type="synonym">Apis violacea</name>
    <dbReference type="NCBI Taxonomy" id="135666"/>
    <lineage>
        <taxon>Eukaryota</taxon>
        <taxon>Metazoa</taxon>
        <taxon>Ecdysozoa</taxon>
        <taxon>Arthropoda</taxon>
        <taxon>Hexapoda</taxon>
        <taxon>Insecta</taxon>
        <taxon>Pterygota</taxon>
        <taxon>Neoptera</taxon>
        <taxon>Endopterygota</taxon>
        <taxon>Hymenoptera</taxon>
        <taxon>Apocrita</taxon>
        <taxon>Aculeata</taxon>
        <taxon>Apoidea</taxon>
        <taxon>Anthophila</taxon>
        <taxon>Apidae</taxon>
        <taxon>Xylocopa</taxon>
        <taxon>Xylocopa</taxon>
    </lineage>
</organism>